<protein>
    <submittedName>
        <fullName evidence="1">Transposase</fullName>
    </submittedName>
</protein>
<evidence type="ECO:0000313" key="1">
    <source>
        <dbReference type="EMBL" id="MFM9327750.1"/>
    </source>
</evidence>
<gene>
    <name evidence="1" type="ORF">ACI1P1_05475</name>
</gene>
<organism evidence="1 2">
    <name type="scientific">Paenibacillus mesotrionivorans</name>
    <dbReference type="NCBI Taxonomy" id="3160968"/>
    <lineage>
        <taxon>Bacteria</taxon>
        <taxon>Bacillati</taxon>
        <taxon>Bacillota</taxon>
        <taxon>Bacilli</taxon>
        <taxon>Bacillales</taxon>
        <taxon>Paenibacillaceae</taxon>
        <taxon>Paenibacillus</taxon>
    </lineage>
</organism>
<name>A0ACC7NTH1_9BACL</name>
<accession>A0ACC7NTH1</accession>
<keyword evidence="2" id="KW-1185">Reference proteome</keyword>
<comment type="caution">
    <text evidence="1">The sequence shown here is derived from an EMBL/GenBank/DDBJ whole genome shotgun (WGS) entry which is preliminary data.</text>
</comment>
<sequence>MAYEISGRNDNNLVLETFKTAFEAQKDATGQLAGLIVHSDQGFQYTSHAYHDILPTVGAQISMSRRGNCLDNAAMESFFSHLKTEALYPCDIRTLDEAQRRIEEFLHFYNHERIQRKMKKADTG</sequence>
<reference evidence="1" key="1">
    <citation type="submission" date="2024-12" db="EMBL/GenBank/DDBJ databases">
        <authorList>
            <person name="Wu N."/>
        </authorList>
    </citation>
    <scope>NUCLEOTIDE SEQUENCE</scope>
    <source>
        <strain evidence="1">P15</strain>
    </source>
</reference>
<evidence type="ECO:0000313" key="2">
    <source>
        <dbReference type="Proteomes" id="UP001631969"/>
    </source>
</evidence>
<proteinExistence type="predicted"/>
<dbReference type="EMBL" id="JBJURJ010000003">
    <property type="protein sequence ID" value="MFM9327750.1"/>
    <property type="molecule type" value="Genomic_DNA"/>
</dbReference>
<dbReference type="Proteomes" id="UP001631969">
    <property type="component" value="Unassembled WGS sequence"/>
</dbReference>